<organism evidence="1 2">
    <name type="scientific">Brasilonema octagenarum UFV-OR1</name>
    <dbReference type="NCBI Taxonomy" id="417115"/>
    <lineage>
        <taxon>Bacteria</taxon>
        <taxon>Bacillati</taxon>
        <taxon>Cyanobacteriota</taxon>
        <taxon>Cyanophyceae</taxon>
        <taxon>Nostocales</taxon>
        <taxon>Scytonemataceae</taxon>
        <taxon>Brasilonema</taxon>
        <taxon>Octagenarum group</taxon>
    </lineage>
</organism>
<keyword evidence="2" id="KW-1185">Reference proteome</keyword>
<reference evidence="1 2" key="1">
    <citation type="submission" date="2018-06" db="EMBL/GenBank/DDBJ databases">
        <title>Comparative genomics of Brasilonema spp. strains.</title>
        <authorList>
            <person name="Alvarenga D.O."/>
            <person name="Fiore M.F."/>
            <person name="Varani A.M."/>
        </authorList>
    </citation>
    <scope>NUCLEOTIDE SEQUENCE [LARGE SCALE GENOMIC DNA]</scope>
    <source>
        <strain evidence="1 2">UFV-OR1</strain>
    </source>
</reference>
<protein>
    <submittedName>
        <fullName evidence="1">Uncharacterized protein</fullName>
    </submittedName>
</protein>
<name>A0ABX1M6W6_9CYAN</name>
<comment type="caution">
    <text evidence="1">The sequence shown here is derived from an EMBL/GenBank/DDBJ whole genome shotgun (WGS) entry which is preliminary data.</text>
</comment>
<proteinExistence type="predicted"/>
<evidence type="ECO:0000313" key="1">
    <source>
        <dbReference type="EMBL" id="NMF63456.1"/>
    </source>
</evidence>
<dbReference type="RefSeq" id="WP_169265045.1">
    <property type="nucleotide sequence ID" value="NZ_QMEC01000037.1"/>
</dbReference>
<evidence type="ECO:0000313" key="2">
    <source>
        <dbReference type="Proteomes" id="UP000762253"/>
    </source>
</evidence>
<accession>A0ABX1M6W6</accession>
<dbReference type="Proteomes" id="UP000762253">
    <property type="component" value="Unassembled WGS sequence"/>
</dbReference>
<sequence length="77" mass="8966">MNENAIKTQFVVCIKNENYAASLEVRKIYQVIPDSKAIEHHMMRVIDESQEDYLYPENYFVPIDLPKVAEDIFSISA</sequence>
<dbReference type="EMBL" id="QMEC01000037">
    <property type="protein sequence ID" value="NMF63456.1"/>
    <property type="molecule type" value="Genomic_DNA"/>
</dbReference>
<gene>
    <name evidence="1" type="ORF">DP115_12045</name>
</gene>